<keyword evidence="2" id="KW-0560">Oxidoreductase</keyword>
<dbReference type="GO" id="GO:0020037">
    <property type="term" value="F:heme binding"/>
    <property type="evidence" value="ECO:0007669"/>
    <property type="project" value="InterPro"/>
</dbReference>
<dbReference type="GO" id="GO:0016020">
    <property type="term" value="C:membrane"/>
    <property type="evidence" value="ECO:0007669"/>
    <property type="project" value="TreeGrafter"/>
</dbReference>
<protein>
    <submittedName>
        <fullName evidence="3">Cytochrome P450 20A1-like protein</fullName>
    </submittedName>
</protein>
<gene>
    <name evidence="3" type="ORF">B4U79_12152</name>
</gene>
<feature type="non-terminal residue" evidence="3">
    <location>
        <position position="1"/>
    </location>
</feature>
<name>A0A3S3NQE2_9ACAR</name>
<dbReference type="Pfam" id="PF00067">
    <property type="entry name" value="p450"/>
    <property type="match status" value="1"/>
</dbReference>
<dbReference type="GO" id="GO:0004497">
    <property type="term" value="F:monooxygenase activity"/>
    <property type="evidence" value="ECO:0007669"/>
    <property type="project" value="UniProtKB-KW"/>
</dbReference>
<dbReference type="PANTHER" id="PTHR24280">
    <property type="entry name" value="CYTOCHROME P450 20A1"/>
    <property type="match status" value="1"/>
</dbReference>
<feature type="non-terminal residue" evidence="3">
    <location>
        <position position="405"/>
    </location>
</feature>
<sequence>GSKKVTSIPGEDPADPREGNLLDIIKCRGFGNFLTQLHSKYGEVASFWLFGPSLAISIASPKTIARLSHLFDKPNELYTPLEPFIGKSSILTLNNSDARKRRALWNQMLSDENFAKVESRFEKLLLELIEKWADLPSDEHIPVVQFMKAFVVKASLILGFGDYFRQNAKSIVEFGRTLEVCWIELENRCANLVPVESGVRESNFMKNCNTLRDDLTKAVRYHQDVAGNYALLEPLILAKDLNEEEILDDCMTYILKMYSLIAALSWILYELALRQEQQREIARNRQLIDKFIYETLCNHVVEMWTARVNNHVDEDIEGNIVPKATPLVFALNVALQNSENENTDLIFGCKESKRYCPANNFSMKIVHSVVNYLVNNFTLHLVSEDLIPETVNTIIGRSEDEMWIT</sequence>
<evidence type="ECO:0000256" key="1">
    <source>
        <dbReference type="ARBA" id="ARBA00010617"/>
    </source>
</evidence>
<dbReference type="GO" id="GO:0016705">
    <property type="term" value="F:oxidoreductase activity, acting on paired donors, with incorporation or reduction of molecular oxygen"/>
    <property type="evidence" value="ECO:0007669"/>
    <property type="project" value="InterPro"/>
</dbReference>
<reference evidence="3 4" key="1">
    <citation type="journal article" date="2018" name="Gigascience">
        <title>Genomes of trombidid mites reveal novel predicted allergens and laterally-transferred genes associated with secondary metabolism.</title>
        <authorList>
            <person name="Dong X."/>
            <person name="Chaisiri K."/>
            <person name="Xia D."/>
            <person name="Armstrong S.D."/>
            <person name="Fang Y."/>
            <person name="Donnelly M.J."/>
            <person name="Kadowaki T."/>
            <person name="McGarry J.W."/>
            <person name="Darby A.C."/>
            <person name="Makepeace B.L."/>
        </authorList>
    </citation>
    <scope>NUCLEOTIDE SEQUENCE [LARGE SCALE GENOMIC DNA]</scope>
    <source>
        <strain evidence="3">UoL-WK</strain>
    </source>
</reference>
<accession>A0A3S3NQE2</accession>
<comment type="caution">
    <text evidence="3">The sequence shown here is derived from an EMBL/GenBank/DDBJ whole genome shotgun (WGS) entry which is preliminary data.</text>
</comment>
<dbReference type="Gene3D" id="1.10.630.10">
    <property type="entry name" value="Cytochrome P450"/>
    <property type="match status" value="1"/>
</dbReference>
<dbReference type="EMBL" id="NCKU01013568">
    <property type="protein sequence ID" value="RWR99785.1"/>
    <property type="molecule type" value="Genomic_DNA"/>
</dbReference>
<evidence type="ECO:0000256" key="2">
    <source>
        <dbReference type="ARBA" id="ARBA00023033"/>
    </source>
</evidence>
<keyword evidence="4" id="KW-1185">Reference proteome</keyword>
<dbReference type="InterPro" id="IPR036396">
    <property type="entry name" value="Cyt_P450_sf"/>
</dbReference>
<dbReference type="OrthoDB" id="1470350at2759"/>
<organism evidence="3 4">
    <name type="scientific">Dinothrombium tinctorium</name>
    <dbReference type="NCBI Taxonomy" id="1965070"/>
    <lineage>
        <taxon>Eukaryota</taxon>
        <taxon>Metazoa</taxon>
        <taxon>Ecdysozoa</taxon>
        <taxon>Arthropoda</taxon>
        <taxon>Chelicerata</taxon>
        <taxon>Arachnida</taxon>
        <taxon>Acari</taxon>
        <taxon>Acariformes</taxon>
        <taxon>Trombidiformes</taxon>
        <taxon>Prostigmata</taxon>
        <taxon>Anystina</taxon>
        <taxon>Parasitengona</taxon>
        <taxon>Trombidioidea</taxon>
        <taxon>Trombidiidae</taxon>
        <taxon>Dinothrombium</taxon>
    </lineage>
</organism>
<dbReference type="GO" id="GO:0005506">
    <property type="term" value="F:iron ion binding"/>
    <property type="evidence" value="ECO:0007669"/>
    <property type="project" value="InterPro"/>
</dbReference>
<dbReference type="InterPro" id="IPR052666">
    <property type="entry name" value="CYP450_20A1-like"/>
</dbReference>
<dbReference type="PANTHER" id="PTHR24280:SF4">
    <property type="entry name" value="CYTOCHROME P450 20A1"/>
    <property type="match status" value="1"/>
</dbReference>
<comment type="similarity">
    <text evidence="1">Belongs to the cytochrome P450 family.</text>
</comment>
<proteinExistence type="inferred from homology"/>
<evidence type="ECO:0000313" key="3">
    <source>
        <dbReference type="EMBL" id="RWR99785.1"/>
    </source>
</evidence>
<dbReference type="STRING" id="1965070.A0A3S3NQE2"/>
<evidence type="ECO:0000313" key="4">
    <source>
        <dbReference type="Proteomes" id="UP000285301"/>
    </source>
</evidence>
<dbReference type="InterPro" id="IPR001128">
    <property type="entry name" value="Cyt_P450"/>
</dbReference>
<dbReference type="Proteomes" id="UP000285301">
    <property type="component" value="Unassembled WGS sequence"/>
</dbReference>
<dbReference type="SUPFAM" id="SSF48264">
    <property type="entry name" value="Cytochrome P450"/>
    <property type="match status" value="1"/>
</dbReference>
<dbReference type="AlphaFoldDB" id="A0A3S3NQE2"/>
<keyword evidence="2" id="KW-0503">Monooxygenase</keyword>